<dbReference type="PANTHER" id="PTHR32295">
    <property type="entry name" value="IQ-DOMAIN 5-RELATED"/>
    <property type="match status" value="1"/>
</dbReference>
<dbReference type="Pfam" id="PF00612">
    <property type="entry name" value="IQ"/>
    <property type="match status" value="1"/>
</dbReference>
<name>A0A2I4FXS4_JUGRE</name>
<dbReference type="Pfam" id="PF13178">
    <property type="entry name" value="DUF4005"/>
    <property type="match status" value="1"/>
</dbReference>
<feature type="compositionally biased region" description="Polar residues" evidence="5">
    <location>
        <begin position="416"/>
        <end position="433"/>
    </location>
</feature>
<keyword evidence="6" id="KW-1185">Reference proteome</keyword>
<dbReference type="PROSITE" id="PS50096">
    <property type="entry name" value="IQ"/>
    <property type="match status" value="1"/>
</dbReference>
<keyword evidence="4" id="KW-0175">Coiled coil</keyword>
<dbReference type="RefSeq" id="XP_018836464.1">
    <property type="nucleotide sequence ID" value="XM_018980919.2"/>
</dbReference>
<dbReference type="Proteomes" id="UP000235220">
    <property type="component" value="Chromosome 12"/>
</dbReference>
<evidence type="ECO:0000256" key="1">
    <source>
        <dbReference type="ARBA" id="ARBA00022860"/>
    </source>
</evidence>
<feature type="region of interest" description="Disordered" evidence="5">
    <location>
        <begin position="24"/>
        <end position="44"/>
    </location>
</feature>
<feature type="coiled-coil region" evidence="4">
    <location>
        <begin position="187"/>
        <end position="218"/>
    </location>
</feature>
<dbReference type="Gene3D" id="1.20.5.1190">
    <property type="entry name" value="iswi atpase"/>
    <property type="match status" value="1"/>
</dbReference>
<evidence type="ECO:0000313" key="7">
    <source>
        <dbReference type="RefSeq" id="XP_018836464.1"/>
    </source>
</evidence>
<dbReference type="InterPro" id="IPR025064">
    <property type="entry name" value="DUF4005"/>
</dbReference>
<dbReference type="AlphaFoldDB" id="A0A2I4FXS4"/>
<comment type="similarity">
    <text evidence="2">Belongs to the IQD family.</text>
</comment>
<evidence type="ECO:0000256" key="4">
    <source>
        <dbReference type="SAM" id="Coils"/>
    </source>
</evidence>
<dbReference type="Gramene" id="Jr12_22290_p1">
    <property type="protein sequence ID" value="cds.Jr12_22290_p1"/>
    <property type="gene ID" value="Jr12_22290"/>
</dbReference>
<evidence type="ECO:0000256" key="2">
    <source>
        <dbReference type="ARBA" id="ARBA00024341"/>
    </source>
</evidence>
<dbReference type="GeneID" id="109002983"/>
<feature type="region of interest" description="Disordered" evidence="5">
    <location>
        <begin position="328"/>
        <end position="502"/>
    </location>
</feature>
<evidence type="ECO:0000256" key="5">
    <source>
        <dbReference type="SAM" id="MobiDB-lite"/>
    </source>
</evidence>
<dbReference type="PANTHER" id="PTHR32295:SF216">
    <property type="entry name" value="PROTEIN IQ-DOMAIN 3"/>
    <property type="match status" value="1"/>
</dbReference>
<dbReference type="KEGG" id="jre:109002983"/>
<dbReference type="InterPro" id="IPR000048">
    <property type="entry name" value="IQ_motif_EF-hand-BS"/>
</dbReference>
<protein>
    <submittedName>
        <fullName evidence="7">Protein IQ-DOMAIN 1-like isoform X1</fullName>
    </submittedName>
</protein>
<evidence type="ECO:0000256" key="3">
    <source>
        <dbReference type="ARBA" id="ARBA00024378"/>
    </source>
</evidence>
<dbReference type="GO" id="GO:0005516">
    <property type="term" value="F:calmodulin binding"/>
    <property type="evidence" value="ECO:0007669"/>
    <property type="project" value="UniProtKB-KW"/>
</dbReference>
<dbReference type="STRING" id="51240.A0A2I4FXS4"/>
<comment type="subunit">
    <text evidence="3">Binds to multiple calmodulin (CaM) in the presence of Ca(2+) and CaM-like proteins.</text>
</comment>
<reference evidence="7" key="1">
    <citation type="submission" date="2025-08" db="UniProtKB">
        <authorList>
            <consortium name="RefSeq"/>
        </authorList>
    </citation>
    <scope>IDENTIFICATION</scope>
    <source>
        <tissue evidence="7">Leaves</tissue>
    </source>
</reference>
<gene>
    <name evidence="7" type="primary">LOC109002983</name>
</gene>
<dbReference type="OrthoDB" id="1923765at2759"/>
<keyword evidence="1" id="KW-0112">Calmodulin-binding</keyword>
<feature type="compositionally biased region" description="Basic residues" evidence="5">
    <location>
        <begin position="29"/>
        <end position="43"/>
    </location>
</feature>
<feature type="compositionally biased region" description="Polar residues" evidence="5">
    <location>
        <begin position="477"/>
        <end position="486"/>
    </location>
</feature>
<proteinExistence type="inferred from homology"/>
<evidence type="ECO:0000313" key="6">
    <source>
        <dbReference type="Proteomes" id="UP000235220"/>
    </source>
</evidence>
<accession>A0A2I4FXS4</accession>
<dbReference type="SMART" id="SM00015">
    <property type="entry name" value="IQ"/>
    <property type="match status" value="1"/>
</dbReference>
<organism evidence="6 7">
    <name type="scientific">Juglans regia</name>
    <name type="common">English walnut</name>
    <dbReference type="NCBI Taxonomy" id="51240"/>
    <lineage>
        <taxon>Eukaryota</taxon>
        <taxon>Viridiplantae</taxon>
        <taxon>Streptophyta</taxon>
        <taxon>Embryophyta</taxon>
        <taxon>Tracheophyta</taxon>
        <taxon>Spermatophyta</taxon>
        <taxon>Magnoliopsida</taxon>
        <taxon>eudicotyledons</taxon>
        <taxon>Gunneridae</taxon>
        <taxon>Pentapetalae</taxon>
        <taxon>rosids</taxon>
        <taxon>fabids</taxon>
        <taxon>Fagales</taxon>
        <taxon>Juglandaceae</taxon>
        <taxon>Juglans</taxon>
    </lineage>
</organism>
<sequence length="502" mass="55440">MEKKGVWFSALKKAFCFKFKLEEKEEKQKTRKPRKGCFGKLTKRAPVSSSKEIALAISSPPPAPAIPDPLPSASIEEDVKLTETENEQNKHAFSVAIASAVAAEAAAAAVQAAAEVVRLSTFTCSSGKSEEEIAAVMIQTAFRGYLARRALRALRGLVRLKSFIKGQSVNRQAATTLEYMQTLARVQSQIRARRNQMLEENQALQRQLQQKRDKELQKLRNSMSGDWDDSTQSKEQVEAKLQIRQEATMRRERALAYAFSHQRMWKISSKSANSTFMDSNNPHWGWSWLERWMAARPWENQSVMDHSDRVSVKSTASRAISVGEITKAYSRRDLNQHNKPSVIGKKPSRPPSRQSPSTPPSKAPPSSSVTGRRKTHSPKGSGWSGDDDLRSMLSVQSDRCRRHSIGGSSVRDDESLASSPTIPSYMAPTQSAKARSRLPSPLGPAKKGTPEKGSAGSVKKRLSFSASPVGLRRHSSPTKVDFTSNKDIGADTGNYIDTAGTR</sequence>